<sequence>MTLIPGLFNIASRFLGPSIRKDCLDRLPNDVLVDVVFTYLSVFDIIRMRRVSRLYYELTHHAAVWKRLLRCTSVPLPPAPLTPKRPLSKISGLEAERLVTRAYSLDSNWRRHNPKALREWSFDAQRRIIAMSLLPGGDYLVASTANRADDRHNLVVFSMNTPGAPTALAALETTTKAYAIQAKYMTIKKERTIVIAYIHREYRSHKDRRKAAQGQIPDVSQYSTQHDITEVSFKYRCVVVHLPLRNLEALASIPYPSDSREFRYVAAALPKPFMNLFSLSSRRPLTSPVLAEMQDGAYLALVRGNNDIVFKCLEGGSAATLTCMEQPVVAQRSQVIKAIQLLPQEHAIFVVREIGPRADDPRACPAYAFETYLALRCQNTTTEKLRAAEQCIIAWELGSLSHIYLPEFPAFSCPDDLIADEPRSPLTPRHPARQLASPPSCSSSSPSRRRVSPPPPICMLARCEPRAPRDEALVRMLFLAQLFEVELPPTPPFAGMARYDREGNLIRRTAHMYRTTLERNQTWVRPAHDPNTGLRIVPAVTRPLMYTIPWDDTTDAPRVLDVRPVIDRGWEEEPRLEDGVVRHAERWAGCPAFEGGPCGLGAKVTAFAWDETIGRLMVGEEGSSEIMVYDFAAEPRQDFEKKRCPIPLYDIPNPDVTMDPYEPPVVVV</sequence>
<evidence type="ECO:0000259" key="2">
    <source>
        <dbReference type="Pfam" id="PF12937"/>
    </source>
</evidence>
<dbReference type="EMBL" id="AYKW01000003">
    <property type="protein sequence ID" value="PIL35620.1"/>
    <property type="molecule type" value="Genomic_DNA"/>
</dbReference>
<dbReference type="Pfam" id="PF12937">
    <property type="entry name" value="F-box-like"/>
    <property type="match status" value="1"/>
</dbReference>
<comment type="caution">
    <text evidence="3">The sequence shown here is derived from an EMBL/GenBank/DDBJ whole genome shotgun (WGS) entry which is preliminary data.</text>
</comment>
<dbReference type="Gene3D" id="1.20.1280.50">
    <property type="match status" value="1"/>
</dbReference>
<dbReference type="AlphaFoldDB" id="A0A2G8SPE2"/>
<feature type="compositionally biased region" description="Low complexity" evidence="1">
    <location>
        <begin position="437"/>
        <end position="446"/>
    </location>
</feature>
<keyword evidence="4" id="KW-1185">Reference proteome</keyword>
<feature type="domain" description="F-box" evidence="2">
    <location>
        <begin position="24"/>
        <end position="69"/>
    </location>
</feature>
<organism evidence="3 4">
    <name type="scientific">Ganoderma sinense ZZ0214-1</name>
    <dbReference type="NCBI Taxonomy" id="1077348"/>
    <lineage>
        <taxon>Eukaryota</taxon>
        <taxon>Fungi</taxon>
        <taxon>Dikarya</taxon>
        <taxon>Basidiomycota</taxon>
        <taxon>Agaricomycotina</taxon>
        <taxon>Agaricomycetes</taxon>
        <taxon>Polyporales</taxon>
        <taxon>Polyporaceae</taxon>
        <taxon>Ganoderma</taxon>
    </lineage>
</organism>
<dbReference type="InterPro" id="IPR001810">
    <property type="entry name" value="F-box_dom"/>
</dbReference>
<dbReference type="STRING" id="1077348.A0A2G8SPE2"/>
<name>A0A2G8SPE2_9APHY</name>
<protein>
    <recommendedName>
        <fullName evidence="2">F-box domain-containing protein</fullName>
    </recommendedName>
</protein>
<evidence type="ECO:0000313" key="4">
    <source>
        <dbReference type="Proteomes" id="UP000230002"/>
    </source>
</evidence>
<accession>A0A2G8SPE2</accession>
<feature type="region of interest" description="Disordered" evidence="1">
    <location>
        <begin position="422"/>
        <end position="453"/>
    </location>
</feature>
<gene>
    <name evidence="3" type="ORF">GSI_02348</name>
</gene>
<evidence type="ECO:0000256" key="1">
    <source>
        <dbReference type="SAM" id="MobiDB-lite"/>
    </source>
</evidence>
<dbReference type="InterPro" id="IPR036047">
    <property type="entry name" value="F-box-like_dom_sf"/>
</dbReference>
<evidence type="ECO:0000313" key="3">
    <source>
        <dbReference type="EMBL" id="PIL35620.1"/>
    </source>
</evidence>
<proteinExistence type="predicted"/>
<dbReference type="Proteomes" id="UP000230002">
    <property type="component" value="Unassembled WGS sequence"/>
</dbReference>
<reference evidence="3 4" key="1">
    <citation type="journal article" date="2015" name="Sci. Rep.">
        <title>Chromosome-level genome map provides insights into diverse defense mechanisms in the medicinal fungus Ganoderma sinense.</title>
        <authorList>
            <person name="Zhu Y."/>
            <person name="Xu J."/>
            <person name="Sun C."/>
            <person name="Zhou S."/>
            <person name="Xu H."/>
            <person name="Nelson D.R."/>
            <person name="Qian J."/>
            <person name="Song J."/>
            <person name="Luo H."/>
            <person name="Xiang L."/>
            <person name="Li Y."/>
            <person name="Xu Z."/>
            <person name="Ji A."/>
            <person name="Wang L."/>
            <person name="Lu S."/>
            <person name="Hayward A."/>
            <person name="Sun W."/>
            <person name="Li X."/>
            <person name="Schwartz D.C."/>
            <person name="Wang Y."/>
            <person name="Chen S."/>
        </authorList>
    </citation>
    <scope>NUCLEOTIDE SEQUENCE [LARGE SCALE GENOMIC DNA]</scope>
    <source>
        <strain evidence="3 4">ZZ0214-1</strain>
    </source>
</reference>
<dbReference type="OrthoDB" id="3219396at2759"/>
<dbReference type="SUPFAM" id="SSF81383">
    <property type="entry name" value="F-box domain"/>
    <property type="match status" value="1"/>
</dbReference>